<dbReference type="EMBL" id="CCFA01004480">
    <property type="protein sequence ID" value="CDW99270.1"/>
    <property type="molecule type" value="Genomic_DNA"/>
</dbReference>
<evidence type="ECO:0000313" key="1">
    <source>
        <dbReference type="EMBL" id="CDW99270.1"/>
    </source>
</evidence>
<evidence type="ECO:0000313" key="2">
    <source>
        <dbReference type="Proteomes" id="UP000242770"/>
    </source>
</evidence>
<reference evidence="2" key="1">
    <citation type="submission" date="2014-06" db="EMBL/GenBank/DDBJ databases">
        <authorList>
            <person name="Berkman P.J."/>
        </authorList>
    </citation>
    <scope>NUCLEOTIDE SEQUENCE [LARGE SCALE GENOMIC DNA]</scope>
</reference>
<protein>
    <submittedName>
        <fullName evidence="1">Uncharacterized protein</fullName>
    </submittedName>
</protein>
<dbReference type="Proteomes" id="UP000242770">
    <property type="component" value="Unassembled WGS sequence"/>
</dbReference>
<name>A0A0F7SCY7_9BASI</name>
<dbReference type="AlphaFoldDB" id="A0A0F7SCY7"/>
<organism evidence="1 2">
    <name type="scientific">Sporisorium scitamineum</name>
    <dbReference type="NCBI Taxonomy" id="49012"/>
    <lineage>
        <taxon>Eukaryota</taxon>
        <taxon>Fungi</taxon>
        <taxon>Dikarya</taxon>
        <taxon>Basidiomycota</taxon>
        <taxon>Ustilaginomycotina</taxon>
        <taxon>Ustilaginomycetes</taxon>
        <taxon>Ustilaginales</taxon>
        <taxon>Ustilaginaceae</taxon>
        <taxon>Sporisorium</taxon>
    </lineage>
</organism>
<gene>
    <name evidence="1" type="primary">SSCI73520.1</name>
</gene>
<accession>A0A0F7SCY7</accession>
<sequence length="66" mass="7270">MTARQLASSIIVATRKAGESCSTATRLGLFSSFAWIWDWNRATRTASWPYDREPCSSDTAGEAGLR</sequence>
<keyword evidence="2" id="KW-1185">Reference proteome</keyword>
<proteinExistence type="predicted"/>